<keyword evidence="1" id="KW-1133">Transmembrane helix</keyword>
<feature type="transmembrane region" description="Helical" evidence="1">
    <location>
        <begin position="12"/>
        <end position="35"/>
    </location>
</feature>
<sequence>MKQPTNLGIQIFLYVAGILLVMLAILLLLQAFGYLTNIPRSAIWALVLLAIGSGILSALKAR</sequence>
<dbReference type="AlphaFoldDB" id="A0A951U8N1"/>
<feature type="transmembrane region" description="Helical" evidence="1">
    <location>
        <begin position="41"/>
        <end position="59"/>
    </location>
</feature>
<comment type="caution">
    <text evidence="2">The sequence shown here is derived from an EMBL/GenBank/DDBJ whole genome shotgun (WGS) entry which is preliminary data.</text>
</comment>
<dbReference type="Proteomes" id="UP000707356">
    <property type="component" value="Unassembled WGS sequence"/>
</dbReference>
<reference evidence="2" key="2">
    <citation type="journal article" date="2022" name="Microbiol. Resour. Announc.">
        <title>Metagenome Sequencing to Explore Phylogenomics of Terrestrial Cyanobacteria.</title>
        <authorList>
            <person name="Ward R.D."/>
            <person name="Stajich J.E."/>
            <person name="Johansen J.R."/>
            <person name="Huntemann M."/>
            <person name="Clum A."/>
            <person name="Foster B."/>
            <person name="Foster B."/>
            <person name="Roux S."/>
            <person name="Palaniappan K."/>
            <person name="Varghese N."/>
            <person name="Mukherjee S."/>
            <person name="Reddy T.B.K."/>
            <person name="Daum C."/>
            <person name="Copeland A."/>
            <person name="Chen I.A."/>
            <person name="Ivanova N.N."/>
            <person name="Kyrpides N.C."/>
            <person name="Shapiro N."/>
            <person name="Eloe-Fadrosh E.A."/>
            <person name="Pietrasiak N."/>
        </authorList>
    </citation>
    <scope>NUCLEOTIDE SEQUENCE</scope>
    <source>
        <strain evidence="2">GSE-TBD4-15B</strain>
    </source>
</reference>
<name>A0A951U8N1_9CYAN</name>
<gene>
    <name evidence="2" type="ORF">KME07_24825</name>
</gene>
<proteinExistence type="predicted"/>
<keyword evidence="1" id="KW-0812">Transmembrane</keyword>
<reference evidence="2" key="1">
    <citation type="submission" date="2021-05" db="EMBL/GenBank/DDBJ databases">
        <authorList>
            <person name="Pietrasiak N."/>
            <person name="Ward R."/>
            <person name="Stajich J.E."/>
            <person name="Kurbessoian T."/>
        </authorList>
    </citation>
    <scope>NUCLEOTIDE SEQUENCE</scope>
    <source>
        <strain evidence="2">GSE-TBD4-15B</strain>
    </source>
</reference>
<protein>
    <submittedName>
        <fullName evidence="2">Uncharacterized protein</fullName>
    </submittedName>
</protein>
<organism evidence="2 3">
    <name type="scientific">Pegethrix bostrychoides GSE-TBD4-15B</name>
    <dbReference type="NCBI Taxonomy" id="2839662"/>
    <lineage>
        <taxon>Bacteria</taxon>
        <taxon>Bacillati</taxon>
        <taxon>Cyanobacteriota</taxon>
        <taxon>Cyanophyceae</taxon>
        <taxon>Oculatellales</taxon>
        <taxon>Oculatellaceae</taxon>
        <taxon>Pegethrix</taxon>
    </lineage>
</organism>
<evidence type="ECO:0000313" key="2">
    <source>
        <dbReference type="EMBL" id="MBW4468662.1"/>
    </source>
</evidence>
<accession>A0A951U8N1</accession>
<evidence type="ECO:0000256" key="1">
    <source>
        <dbReference type="SAM" id="Phobius"/>
    </source>
</evidence>
<keyword evidence="1" id="KW-0472">Membrane</keyword>
<dbReference type="EMBL" id="JAHHHV010000091">
    <property type="protein sequence ID" value="MBW4468662.1"/>
    <property type="molecule type" value="Genomic_DNA"/>
</dbReference>
<evidence type="ECO:0000313" key="3">
    <source>
        <dbReference type="Proteomes" id="UP000707356"/>
    </source>
</evidence>